<dbReference type="SUPFAM" id="SSF63829">
    <property type="entry name" value="Calcium-dependent phosphotriesterase"/>
    <property type="match status" value="1"/>
</dbReference>
<organism evidence="2 3">
    <name type="scientific">Durusdinium trenchii</name>
    <dbReference type="NCBI Taxonomy" id="1381693"/>
    <lineage>
        <taxon>Eukaryota</taxon>
        <taxon>Sar</taxon>
        <taxon>Alveolata</taxon>
        <taxon>Dinophyceae</taxon>
        <taxon>Suessiales</taxon>
        <taxon>Symbiodiniaceae</taxon>
        <taxon>Durusdinium</taxon>
    </lineage>
</organism>
<dbReference type="EMBL" id="CAXAMM010044672">
    <property type="protein sequence ID" value="CAK9115616.1"/>
    <property type="molecule type" value="Genomic_DNA"/>
</dbReference>
<sequence>MLGREFKGGLGRLGFLAGISKRSRPFLAPLYAASSQVKSGSYFNLHLATKIAIKFFEGAILEAPMRPISSPPCVLGEVFRVDAMADGEGVAIGGWETYHTSNPMEARWFHLKLNRQVAPFLYVKGEPFRTISTSELLAATVAIMTFGPEGRWRGGSGRVAITGFTDNLSNSYLLDRFLTTKFPACLILVELSRQLDLFDVDLNLTWVPREQNEESDDLSKERFEKFDPKKRMTVEFEKPSVRTFGGPIMGQFKYLGGVRAGEAVERDRVWRDGDRMVGELDSMGRWVGFDGVREEAPGDGLIYGIPGHAKQVLRELDRPKVARNASGIGERDRLDGKFKWLRGVLAPNGCIYGIPAHAESVLKIVPSTGRWSGEVQQLGHVGSGRWKWHGAQLGPDGAVYGIPCNAKGVLKIDPETDQVEVLGSLPDGCNKWYGKLTQSGLLGGDGAIYGIPYNAPKVLKICPSTGSISTFGQLPEGCWKWHGPTAGKFSNAAVVRVAAVGGTVGPDGAIYGIPSHARAVLRIEPGQGSKQRVGWVCPKMALLGDLTTQPFKWGGGCGDDRFVYGFPSNHDAILKIDTMTEEVSLMERSRASPVEEGFRLPGKSKWQGGMRAKDGAIYAIPDRASGVLRICDGQAQLVGDSLVGHFKWLLGGVGAGQGAVMAEDDGTIVGLPNRAKTVLEIKPGSAKDLVWYADPRDPGSAKGVFGWEISEALQDQWQLPLLSQLAGAHLLDIAILIGNKEAATRLADLCQFRPFRRWRELSHLLPLHCGSADQEWLKRFEKDGAASLLLSKSGWKVTRVIEELQVVGIPLTSITFNAGFDLFWRSWKGLLSLLDLAVLQEDSALAARLACAGVSLSRNVVHCIIAENFKLADDDAAMIAVRAASGHEICTKRVVILQVFQKIWGGRTPPAELLKEVLALSIDVPEMVRELDLPEVWDVWEKSWASLNSAPCQEPSSKAASIGGEVRIQQEASVQAMHEVDDPNDDTLRALQASRNEVPAPPLNTDGVRLFRLTRMKRSKHVADVLLDPEGPLAALHQRVMEAGCEVDPDWSPLYALFVPITETQMDELIGLADDGYELLKDEHILALESDGQTMNQAFRSNIAKAGRPAVKIVDPNPTQDNAEDIHNHQQADAPDEEGPMLVVEEGFRTDSSLGFPASSFLP</sequence>
<feature type="region of interest" description="Disordered" evidence="1">
    <location>
        <begin position="1115"/>
        <end position="1137"/>
    </location>
</feature>
<accession>A0ABP0ST57</accession>
<comment type="caution">
    <text evidence="2">The sequence shown here is derived from an EMBL/GenBank/DDBJ whole genome shotgun (WGS) entry which is preliminary data.</text>
</comment>
<dbReference type="Proteomes" id="UP001642464">
    <property type="component" value="Unassembled WGS sequence"/>
</dbReference>
<evidence type="ECO:0000313" key="2">
    <source>
        <dbReference type="EMBL" id="CAK9115616.1"/>
    </source>
</evidence>
<evidence type="ECO:0000256" key="1">
    <source>
        <dbReference type="SAM" id="MobiDB-lite"/>
    </source>
</evidence>
<keyword evidence="3" id="KW-1185">Reference proteome</keyword>
<protein>
    <submittedName>
        <fullName evidence="2">Uncharacterized protein</fullName>
    </submittedName>
</protein>
<evidence type="ECO:0000313" key="3">
    <source>
        <dbReference type="Proteomes" id="UP001642464"/>
    </source>
</evidence>
<name>A0ABP0ST57_9DINO</name>
<proteinExistence type="predicted"/>
<reference evidence="2 3" key="1">
    <citation type="submission" date="2024-02" db="EMBL/GenBank/DDBJ databases">
        <authorList>
            <person name="Chen Y."/>
            <person name="Shah S."/>
            <person name="Dougan E. K."/>
            <person name="Thang M."/>
            <person name="Chan C."/>
        </authorList>
    </citation>
    <scope>NUCLEOTIDE SEQUENCE [LARGE SCALE GENOMIC DNA]</scope>
</reference>
<gene>
    <name evidence="2" type="ORF">SCF082_LOCUS53503</name>
</gene>